<dbReference type="GO" id="GO:0005634">
    <property type="term" value="C:nucleus"/>
    <property type="evidence" value="ECO:0007669"/>
    <property type="project" value="UniProtKB-SubCell"/>
</dbReference>
<dbReference type="AlphaFoldDB" id="A0AA39ZRT3"/>
<comment type="caution">
    <text evidence="6">The sequence shown here is derived from an EMBL/GenBank/DDBJ whole genome shotgun (WGS) entry which is preliminary data.</text>
</comment>
<sequence length="209" mass="23507">MDIDITYSGQPDPSLPTAWCNCIQLFRSHAHERPSPGSATFWPPDDVEQCFGTFCNRMLRHFPFMHLPVNLDWVRAERPFLLVCICAASSKSTQTRLGLGRRIKQTVAERLLLHREGLVNIDLLLGLLTFLAWGQDYLLNDAPSSLSRLAQLSMMVVFELQLNRPTHETRVVPGPANIVNDAPAAPQSSEHTLEERRAVLVGRVNRGLQ</sequence>
<name>A0AA39ZRT3_9PEZI</name>
<keyword evidence="5" id="KW-0539">Nucleus</keyword>
<keyword evidence="7" id="KW-1185">Reference proteome</keyword>
<gene>
    <name evidence="6" type="ORF">B0H67DRAFT_614228</name>
</gene>
<evidence type="ECO:0000256" key="5">
    <source>
        <dbReference type="ARBA" id="ARBA00023242"/>
    </source>
</evidence>
<evidence type="ECO:0000256" key="1">
    <source>
        <dbReference type="ARBA" id="ARBA00004123"/>
    </source>
</evidence>
<dbReference type="PANTHER" id="PTHR31845">
    <property type="entry name" value="FINGER DOMAIN PROTEIN, PUTATIVE-RELATED"/>
    <property type="match status" value="1"/>
</dbReference>
<organism evidence="6 7">
    <name type="scientific">Lasiosphaeris hirsuta</name>
    <dbReference type="NCBI Taxonomy" id="260670"/>
    <lineage>
        <taxon>Eukaryota</taxon>
        <taxon>Fungi</taxon>
        <taxon>Dikarya</taxon>
        <taxon>Ascomycota</taxon>
        <taxon>Pezizomycotina</taxon>
        <taxon>Sordariomycetes</taxon>
        <taxon>Sordariomycetidae</taxon>
        <taxon>Sordariales</taxon>
        <taxon>Lasiosphaeriaceae</taxon>
        <taxon>Lasiosphaeris</taxon>
    </lineage>
</organism>
<keyword evidence="2" id="KW-0805">Transcription regulation</keyword>
<dbReference type="InterPro" id="IPR051089">
    <property type="entry name" value="prtT"/>
</dbReference>
<reference evidence="6" key="1">
    <citation type="submission" date="2023-06" db="EMBL/GenBank/DDBJ databases">
        <title>Genome-scale phylogeny and comparative genomics of the fungal order Sordariales.</title>
        <authorList>
            <consortium name="Lawrence Berkeley National Laboratory"/>
            <person name="Hensen N."/>
            <person name="Bonometti L."/>
            <person name="Westerberg I."/>
            <person name="Brannstrom I.O."/>
            <person name="Guillou S."/>
            <person name="Cros-Aarteil S."/>
            <person name="Calhoun S."/>
            <person name="Haridas S."/>
            <person name="Kuo A."/>
            <person name="Mondo S."/>
            <person name="Pangilinan J."/>
            <person name="Riley R."/>
            <person name="Labutti K."/>
            <person name="Andreopoulos B."/>
            <person name="Lipzen A."/>
            <person name="Chen C."/>
            <person name="Yanf M."/>
            <person name="Daum C."/>
            <person name="Ng V."/>
            <person name="Clum A."/>
            <person name="Steindorff A."/>
            <person name="Ohm R."/>
            <person name="Martin F."/>
            <person name="Silar P."/>
            <person name="Natvig D."/>
            <person name="Lalanne C."/>
            <person name="Gautier V."/>
            <person name="Ament-Velasquez S.L."/>
            <person name="Kruys A."/>
            <person name="Hutchinson M.I."/>
            <person name="Powell A.J."/>
            <person name="Barry K."/>
            <person name="Miller A.N."/>
            <person name="Grigoriev I.V."/>
            <person name="Debuchy R."/>
            <person name="Gladieux P."/>
            <person name="Thoren M.H."/>
            <person name="Johannesson H."/>
        </authorList>
    </citation>
    <scope>NUCLEOTIDE SEQUENCE</scope>
    <source>
        <strain evidence="6">SMH4607-1</strain>
    </source>
</reference>
<comment type="subcellular location">
    <subcellularLocation>
        <location evidence="1">Nucleus</location>
    </subcellularLocation>
</comment>
<accession>A0AA39ZRT3</accession>
<evidence type="ECO:0000256" key="2">
    <source>
        <dbReference type="ARBA" id="ARBA00023015"/>
    </source>
</evidence>
<evidence type="ECO:0000313" key="6">
    <source>
        <dbReference type="EMBL" id="KAK0702285.1"/>
    </source>
</evidence>
<protein>
    <submittedName>
        <fullName evidence="6">Uncharacterized protein</fullName>
    </submittedName>
</protein>
<dbReference type="EMBL" id="JAUKUA010000009">
    <property type="protein sequence ID" value="KAK0702285.1"/>
    <property type="molecule type" value="Genomic_DNA"/>
</dbReference>
<evidence type="ECO:0000256" key="4">
    <source>
        <dbReference type="ARBA" id="ARBA00023163"/>
    </source>
</evidence>
<dbReference type="Proteomes" id="UP001172102">
    <property type="component" value="Unassembled WGS sequence"/>
</dbReference>
<evidence type="ECO:0000313" key="7">
    <source>
        <dbReference type="Proteomes" id="UP001172102"/>
    </source>
</evidence>
<keyword evidence="4" id="KW-0804">Transcription</keyword>
<dbReference type="PANTHER" id="PTHR31845:SF32">
    <property type="entry name" value="MISCELLANEOUS ZN(II)2CYS6 TRANSCRIPTION FACTOR (EUROFUNG)-RELATED"/>
    <property type="match status" value="1"/>
</dbReference>
<dbReference type="GO" id="GO:0000981">
    <property type="term" value="F:DNA-binding transcription factor activity, RNA polymerase II-specific"/>
    <property type="evidence" value="ECO:0007669"/>
    <property type="project" value="TreeGrafter"/>
</dbReference>
<evidence type="ECO:0000256" key="3">
    <source>
        <dbReference type="ARBA" id="ARBA00023125"/>
    </source>
</evidence>
<keyword evidence="3" id="KW-0238">DNA-binding</keyword>
<dbReference type="GO" id="GO:0000976">
    <property type="term" value="F:transcription cis-regulatory region binding"/>
    <property type="evidence" value="ECO:0007669"/>
    <property type="project" value="TreeGrafter"/>
</dbReference>
<proteinExistence type="predicted"/>